<feature type="domain" description="VWFA" evidence="1">
    <location>
        <begin position="364"/>
        <end position="586"/>
    </location>
</feature>
<dbReference type="EMBL" id="FN654305">
    <property type="protein sequence ID" value="CBY31486.1"/>
    <property type="molecule type" value="Genomic_DNA"/>
</dbReference>
<sequence length="944" mass="105945">MAEDLHENKSNAGVRILGGDFEVKKLKREIRIFGQKALTDLKIKFEQIRPREITDQSSESATRNTVTDQIQKFVFPFSEDKNLTYFRAKYIKHDGTTIQTLATELKEKKKARDMYQESVSTGAVGAIVTTAFESDEYTIEMGNKPKDTKYIEVELKYFETMKTEYRSEDRLFTMLVPRHKKRRYNPMFDNDMDVDDDSEIFDSSTWVDEIEIIEPLPNNTSADPAYQILNIEWDDKRWEIDSKDGKKVVDGRKWSFYEINDGIPSEARKDIYGNVQPDIAPKTGQAKNDLEVRFFMKSNVAPAINIEYMDASESEAIVSIELSEDNLRKQMINLANVPLQDLHSMEYDSNATPGASVVSAQPMEYVFLIDCSGSMSGTFMENTRKTMDLIMKSIDIGSKVIFCRFGSRYIFNPPQSGQPAEEVLDDDYYPHYHRRNRRPLRVPEMRDANWIIIDDEDDEQEETIKNLIANFSASLGGTDIREPLADILQLRQEPGVYRNIVVLTDGAVSNTEEVHELVKNEAIKQEGYLRFFALGIGNSASRSLCDGIAKHGRGSSVYVLDNDRIQAKASLILENASRPSIYLQKIALPSTLEVLGHSFRDALDMSVFGFERIYLRLKSRNKSAVYKNLDEGVENGAFHLIINREPILMRNLDHTMQPWYNSAVKLAAFWAKQEINYLKDAAMDYDERKRIQVEASINGGTLCDHTAFVGVMYRVGQERQEQAFQIQHEGSNTSSSESSSYHSGYMAASASSGPFGRPPASGGIGGAYSAGRAMFSGVSMAPMAGGLGGPPPMAGGLGGRPPMAGGIGGVAKGGMSKSFGSTKIDNIVIKSRAKRTKKSSEKLPNFDKLMSLVKTNGLWPASEGKAVLGCLMKYNKNFDKIFEDYRSRMEAVDLILTLMVLAALEKYEMNNQIEWARISSKAKTKLSKKNIDADAEIKALSMIL</sequence>
<reference evidence="2" key="1">
    <citation type="journal article" date="2010" name="Science">
        <title>Plasticity of animal genome architecture unmasked by rapid evolution of a pelagic tunicate.</title>
        <authorList>
            <person name="Denoeud F."/>
            <person name="Henriet S."/>
            <person name="Mungpakdee S."/>
            <person name="Aury J.M."/>
            <person name="Da Silva C."/>
            <person name="Brinkmann H."/>
            <person name="Mikhaleva J."/>
            <person name="Olsen L.C."/>
            <person name="Jubin C."/>
            <person name="Canestro C."/>
            <person name="Bouquet J.M."/>
            <person name="Danks G."/>
            <person name="Poulain J."/>
            <person name="Campsteijn C."/>
            <person name="Adamski M."/>
            <person name="Cross I."/>
            <person name="Yadetie F."/>
            <person name="Muffato M."/>
            <person name="Louis A."/>
            <person name="Butcher S."/>
            <person name="Tsagkogeorga G."/>
            <person name="Konrad A."/>
            <person name="Singh S."/>
            <person name="Jensen M.F."/>
            <person name="Cong E.H."/>
            <person name="Eikeseth-Otteraa H."/>
            <person name="Noel B."/>
            <person name="Anthouard V."/>
            <person name="Porcel B.M."/>
            <person name="Kachouri-Lafond R."/>
            <person name="Nishino A."/>
            <person name="Ugolini M."/>
            <person name="Chourrout P."/>
            <person name="Nishida H."/>
            <person name="Aasland R."/>
            <person name="Huzurbazar S."/>
            <person name="Westhof E."/>
            <person name="Delsuc F."/>
            <person name="Lehrach H."/>
            <person name="Reinhardt R."/>
            <person name="Weissenbach J."/>
            <person name="Roy S.W."/>
            <person name="Artiguenave F."/>
            <person name="Postlethwait J.H."/>
            <person name="Manak J.R."/>
            <person name="Thompson E.M."/>
            <person name="Jaillon O."/>
            <person name="Du Pasquier L."/>
            <person name="Boudinot P."/>
            <person name="Liberles D.A."/>
            <person name="Volff J.N."/>
            <person name="Philippe H."/>
            <person name="Lenhard B."/>
            <person name="Roest Crollius H."/>
            <person name="Wincker P."/>
            <person name="Chourrout D."/>
        </authorList>
    </citation>
    <scope>NUCLEOTIDE SEQUENCE [LARGE SCALE GENOMIC DNA]</scope>
</reference>
<dbReference type="SUPFAM" id="SSF53300">
    <property type="entry name" value="vWA-like"/>
    <property type="match status" value="1"/>
</dbReference>
<name>E4Y786_OIKDI</name>
<protein>
    <recommendedName>
        <fullName evidence="1">VWFA domain-containing protein</fullName>
    </recommendedName>
</protein>
<evidence type="ECO:0000259" key="1">
    <source>
        <dbReference type="PROSITE" id="PS50234"/>
    </source>
</evidence>
<gene>
    <name evidence="2" type="ORF">GSOID_T00025393001</name>
</gene>
<organism evidence="2">
    <name type="scientific">Oikopleura dioica</name>
    <name type="common">Tunicate</name>
    <dbReference type="NCBI Taxonomy" id="34765"/>
    <lineage>
        <taxon>Eukaryota</taxon>
        <taxon>Metazoa</taxon>
        <taxon>Chordata</taxon>
        <taxon>Tunicata</taxon>
        <taxon>Appendicularia</taxon>
        <taxon>Copelata</taxon>
        <taxon>Oikopleuridae</taxon>
        <taxon>Oikopleura</taxon>
    </lineage>
</organism>
<dbReference type="PROSITE" id="PS50234">
    <property type="entry name" value="VWFA"/>
    <property type="match status" value="1"/>
</dbReference>
<accession>E4Y786</accession>
<dbReference type="InterPro" id="IPR036465">
    <property type="entry name" value="vWFA_dom_sf"/>
</dbReference>
<dbReference type="PANTHER" id="PTHR45737:SF6">
    <property type="entry name" value="VON WILLEBRAND FACTOR A DOMAIN-CONTAINING PROTEIN 5A"/>
    <property type="match status" value="1"/>
</dbReference>
<dbReference type="InterPro" id="IPR002035">
    <property type="entry name" value="VWF_A"/>
</dbReference>
<dbReference type="PANTHER" id="PTHR45737">
    <property type="entry name" value="VON WILLEBRAND FACTOR A DOMAIN-CONTAINING PROTEIN 5A"/>
    <property type="match status" value="1"/>
</dbReference>
<dbReference type="Proteomes" id="UP000011014">
    <property type="component" value="Unassembled WGS sequence"/>
</dbReference>
<dbReference type="SMART" id="SM00327">
    <property type="entry name" value="VWA"/>
    <property type="match status" value="1"/>
</dbReference>
<dbReference type="Pfam" id="PF13768">
    <property type="entry name" value="VWA_3"/>
    <property type="match status" value="2"/>
</dbReference>
<dbReference type="AlphaFoldDB" id="E4Y786"/>
<evidence type="ECO:0000313" key="2">
    <source>
        <dbReference type="EMBL" id="CBY31486.1"/>
    </source>
</evidence>
<proteinExistence type="predicted"/>
<dbReference type="Gene3D" id="3.40.50.410">
    <property type="entry name" value="von Willebrand factor, type A domain"/>
    <property type="match status" value="1"/>
</dbReference>